<reference evidence="1" key="3">
    <citation type="submission" date="2023-05" db="EMBL/GenBank/DDBJ databases">
        <authorList>
            <person name="Smith C.H."/>
        </authorList>
    </citation>
    <scope>NUCLEOTIDE SEQUENCE</scope>
    <source>
        <strain evidence="1">CHS0354</strain>
        <tissue evidence="1">Mantle</tissue>
    </source>
</reference>
<dbReference type="EMBL" id="JAEAOA010000933">
    <property type="protein sequence ID" value="KAK3594625.1"/>
    <property type="molecule type" value="Genomic_DNA"/>
</dbReference>
<dbReference type="Proteomes" id="UP001195483">
    <property type="component" value="Unassembled WGS sequence"/>
</dbReference>
<evidence type="ECO:0000313" key="1">
    <source>
        <dbReference type="EMBL" id="KAK3594625.1"/>
    </source>
</evidence>
<name>A0AAE0SN77_9BIVA</name>
<keyword evidence="2" id="KW-1185">Reference proteome</keyword>
<organism evidence="1 2">
    <name type="scientific">Potamilus streckersoni</name>
    <dbReference type="NCBI Taxonomy" id="2493646"/>
    <lineage>
        <taxon>Eukaryota</taxon>
        <taxon>Metazoa</taxon>
        <taxon>Spiralia</taxon>
        <taxon>Lophotrochozoa</taxon>
        <taxon>Mollusca</taxon>
        <taxon>Bivalvia</taxon>
        <taxon>Autobranchia</taxon>
        <taxon>Heteroconchia</taxon>
        <taxon>Palaeoheterodonta</taxon>
        <taxon>Unionida</taxon>
        <taxon>Unionoidea</taxon>
        <taxon>Unionidae</taxon>
        <taxon>Ambleminae</taxon>
        <taxon>Lampsilini</taxon>
        <taxon>Potamilus</taxon>
    </lineage>
</organism>
<proteinExistence type="predicted"/>
<reference evidence="1" key="1">
    <citation type="journal article" date="2021" name="Genome Biol. Evol.">
        <title>A High-Quality Reference Genome for a Parasitic Bivalve with Doubly Uniparental Inheritance (Bivalvia: Unionida).</title>
        <authorList>
            <person name="Smith C.H."/>
        </authorList>
    </citation>
    <scope>NUCLEOTIDE SEQUENCE</scope>
    <source>
        <strain evidence="1">CHS0354</strain>
    </source>
</reference>
<dbReference type="AlphaFoldDB" id="A0AAE0SN77"/>
<comment type="caution">
    <text evidence="1">The sequence shown here is derived from an EMBL/GenBank/DDBJ whole genome shotgun (WGS) entry which is preliminary data.</text>
</comment>
<feature type="non-terminal residue" evidence="1">
    <location>
        <position position="1"/>
    </location>
</feature>
<gene>
    <name evidence="1" type="ORF">CHS0354_015019</name>
</gene>
<accession>A0AAE0SN77</accession>
<reference evidence="1" key="2">
    <citation type="journal article" date="2021" name="Genome Biol. Evol.">
        <title>Developing a high-quality reference genome for a parasitic bivalve with doubly uniparental inheritance (Bivalvia: Unionida).</title>
        <authorList>
            <person name="Smith C.H."/>
        </authorList>
    </citation>
    <scope>NUCLEOTIDE SEQUENCE</scope>
    <source>
        <strain evidence="1">CHS0354</strain>
        <tissue evidence="1">Mantle</tissue>
    </source>
</reference>
<evidence type="ECO:0000313" key="2">
    <source>
        <dbReference type="Proteomes" id="UP001195483"/>
    </source>
</evidence>
<feature type="non-terminal residue" evidence="1">
    <location>
        <position position="77"/>
    </location>
</feature>
<protein>
    <submittedName>
        <fullName evidence="1">Uncharacterized protein</fullName>
    </submittedName>
</protein>
<sequence length="77" mass="8740">SEYPLVNYWTIVSNAEGELSSTIETDNERSRQKLLTGHNIASATNEPEEQVQLYYVSVLEDIDEYINPIHSPSVNID</sequence>